<comment type="caution">
    <text evidence="2">The sequence shown here is derived from an EMBL/GenBank/DDBJ whole genome shotgun (WGS) entry which is preliminary data.</text>
</comment>
<feature type="signal peptide" evidence="1">
    <location>
        <begin position="1"/>
        <end position="16"/>
    </location>
</feature>
<dbReference type="AlphaFoldDB" id="A0AAD9FSB4"/>
<keyword evidence="3" id="KW-1185">Reference proteome</keyword>
<gene>
    <name evidence="2" type="ORF">DB88DRAFT_483549</name>
</gene>
<evidence type="ECO:0000256" key="1">
    <source>
        <dbReference type="SAM" id="SignalP"/>
    </source>
</evidence>
<keyword evidence="1" id="KW-0732">Signal</keyword>
<reference evidence="2" key="1">
    <citation type="submission" date="2023-02" db="EMBL/GenBank/DDBJ databases">
        <title>Identification and recombinant expression of a fungal hydrolase from Papiliotrema laurentii that hydrolyzes apple cutin and clears colloidal polyester polyurethane.</title>
        <authorList>
            <consortium name="DOE Joint Genome Institute"/>
            <person name="Roman V.A."/>
            <person name="Bojanowski C."/>
            <person name="Crable B.R."/>
            <person name="Wagner D.N."/>
            <person name="Hung C.S."/>
            <person name="Nadeau L.J."/>
            <person name="Schratz L."/>
            <person name="Haridas S."/>
            <person name="Pangilinan J."/>
            <person name="Lipzen A."/>
            <person name="Na H."/>
            <person name="Yan M."/>
            <person name="Ng V."/>
            <person name="Grigoriev I.V."/>
            <person name="Spatafora J.W."/>
            <person name="Barlow D."/>
            <person name="Biffinger J."/>
            <person name="Kelley-Loughnane N."/>
            <person name="Varaljay V.A."/>
            <person name="Crookes-Goodson W.J."/>
        </authorList>
    </citation>
    <scope>NUCLEOTIDE SEQUENCE</scope>
    <source>
        <strain evidence="2">5307AH</strain>
    </source>
</reference>
<sequence length="185" mass="19836">MIIPFVSLLTLSLVSAVNTIYWPVTSPSHQYPWVRGEKNLLSWTTGGGTGIDSFDIQLHNANKSIMVGFIPIALRVPMEKLPTGKKNYGGEIEVDLSPDIPVGDGFSLLFMNTYHGQVYSKSEPFTIYASNPANYTQIDLPTATVTATLDSPPNPTHEWAITLNGINPDATASAQVIAGNAGSGT</sequence>
<feature type="chain" id="PRO_5042137787" evidence="1">
    <location>
        <begin position="17"/>
        <end position="185"/>
    </location>
</feature>
<dbReference type="Proteomes" id="UP001182556">
    <property type="component" value="Unassembled WGS sequence"/>
</dbReference>
<protein>
    <submittedName>
        <fullName evidence="2">Uncharacterized protein</fullName>
    </submittedName>
</protein>
<name>A0AAD9FSB4_PAPLA</name>
<evidence type="ECO:0000313" key="3">
    <source>
        <dbReference type="Proteomes" id="UP001182556"/>
    </source>
</evidence>
<proteinExistence type="predicted"/>
<organism evidence="2 3">
    <name type="scientific">Papiliotrema laurentii</name>
    <name type="common">Cryptococcus laurentii</name>
    <dbReference type="NCBI Taxonomy" id="5418"/>
    <lineage>
        <taxon>Eukaryota</taxon>
        <taxon>Fungi</taxon>
        <taxon>Dikarya</taxon>
        <taxon>Basidiomycota</taxon>
        <taxon>Agaricomycotina</taxon>
        <taxon>Tremellomycetes</taxon>
        <taxon>Tremellales</taxon>
        <taxon>Rhynchogastremaceae</taxon>
        <taxon>Papiliotrema</taxon>
    </lineage>
</organism>
<evidence type="ECO:0000313" key="2">
    <source>
        <dbReference type="EMBL" id="KAK1925320.1"/>
    </source>
</evidence>
<accession>A0AAD9FSB4</accession>
<dbReference type="EMBL" id="JAODAN010000003">
    <property type="protein sequence ID" value="KAK1925320.1"/>
    <property type="molecule type" value="Genomic_DNA"/>
</dbReference>